<reference evidence="2 3" key="1">
    <citation type="journal article" date="2022" name="Syst. Appl. Microbiol.">
        <title>Natronocalculus amylovorans gen. nov., sp. nov., and Natranaeroarchaeum aerophilus sp. nov., dominant culturable amylolytic natronoarchaea from hypersaline soda lakes in southwestern Siberia.</title>
        <authorList>
            <person name="Sorokin D.Y."/>
            <person name="Elcheninov A.G."/>
            <person name="Khizhniak T.V."/>
            <person name="Koenen M."/>
            <person name="Bale N.J."/>
            <person name="Damste J.S.S."/>
            <person name="Kublanov I.V."/>
        </authorList>
    </citation>
    <scope>NUCLEOTIDE SEQUENCE [LARGE SCALE GENOMIC DNA]</scope>
    <source>
        <strain evidence="2 3">AArc-St1-1</strain>
    </source>
</reference>
<proteinExistence type="predicted"/>
<name>A0AAE3FQ80_9EURY</name>
<keyword evidence="1" id="KW-1133">Transmembrane helix</keyword>
<dbReference type="EMBL" id="JAKRVY010000001">
    <property type="protein sequence ID" value="MCL9812868.1"/>
    <property type="molecule type" value="Genomic_DNA"/>
</dbReference>
<accession>A0AAE3FQ80</accession>
<dbReference type="Proteomes" id="UP001202674">
    <property type="component" value="Unassembled WGS sequence"/>
</dbReference>
<protein>
    <submittedName>
        <fullName evidence="2">Uncharacterized protein</fullName>
    </submittedName>
</protein>
<comment type="caution">
    <text evidence="2">The sequence shown here is derived from an EMBL/GenBank/DDBJ whole genome shotgun (WGS) entry which is preliminary data.</text>
</comment>
<gene>
    <name evidence="2" type="ORF">AArcSt11_04280</name>
</gene>
<dbReference type="RefSeq" id="WP_250594918.1">
    <property type="nucleotide sequence ID" value="NZ_JAKRVY010000001.1"/>
</dbReference>
<organism evidence="2 3">
    <name type="scientific">Natranaeroarchaeum aerophilus</name>
    <dbReference type="NCBI Taxonomy" id="2917711"/>
    <lineage>
        <taxon>Archaea</taxon>
        <taxon>Methanobacteriati</taxon>
        <taxon>Methanobacteriota</taxon>
        <taxon>Stenosarchaea group</taxon>
        <taxon>Halobacteria</taxon>
        <taxon>Halobacteriales</taxon>
        <taxon>Natronoarchaeaceae</taxon>
        <taxon>Natranaeroarchaeum</taxon>
    </lineage>
</organism>
<evidence type="ECO:0000313" key="2">
    <source>
        <dbReference type="EMBL" id="MCL9812868.1"/>
    </source>
</evidence>
<feature type="transmembrane region" description="Helical" evidence="1">
    <location>
        <begin position="91"/>
        <end position="110"/>
    </location>
</feature>
<keyword evidence="1" id="KW-0812">Transmembrane</keyword>
<feature type="transmembrane region" description="Helical" evidence="1">
    <location>
        <begin position="12"/>
        <end position="31"/>
    </location>
</feature>
<evidence type="ECO:0000256" key="1">
    <source>
        <dbReference type="SAM" id="Phobius"/>
    </source>
</evidence>
<sequence>MSGIERVPRRAYLVLVGSVLSYAGIVLYGLVTGDPIAELTADVLFGLIALGIGGGLYWVAESRTDPLRAAGASFVTGGLAQFIAILAEDPWIDLLATLAVLGGIALYVYATRYASD</sequence>
<feature type="transmembrane region" description="Helical" evidence="1">
    <location>
        <begin position="43"/>
        <end position="60"/>
    </location>
</feature>
<feature type="transmembrane region" description="Helical" evidence="1">
    <location>
        <begin position="67"/>
        <end position="85"/>
    </location>
</feature>
<keyword evidence="3" id="KW-1185">Reference proteome</keyword>
<evidence type="ECO:0000313" key="3">
    <source>
        <dbReference type="Proteomes" id="UP001202674"/>
    </source>
</evidence>
<dbReference type="AlphaFoldDB" id="A0AAE3FQ80"/>
<keyword evidence="1" id="KW-0472">Membrane</keyword>